<dbReference type="InterPro" id="IPR050744">
    <property type="entry name" value="AI-2_Isomerase_LsrG"/>
</dbReference>
<keyword evidence="3" id="KW-1185">Reference proteome</keyword>
<dbReference type="SUPFAM" id="SSF54909">
    <property type="entry name" value="Dimeric alpha+beta barrel"/>
    <property type="match status" value="1"/>
</dbReference>
<reference evidence="2 3" key="1">
    <citation type="journal article" date="2022" name="Environ. Microbiol. Rep.">
        <title>Eco-phylogenetic analyses reveal divergent evolution of vitamin B12 metabolism in the marine bacterial family 'Psychromonadaceae'.</title>
        <authorList>
            <person name="Jin X."/>
            <person name="Yang Y."/>
            <person name="Cao H."/>
            <person name="Gao B."/>
            <person name="Zhao Z."/>
        </authorList>
    </citation>
    <scope>NUCLEOTIDE SEQUENCE [LARGE SCALE GENOMIC DNA]</scope>
    <source>
        <strain evidence="2 3">MKS20</strain>
    </source>
</reference>
<comment type="caution">
    <text evidence="2">The sequence shown here is derived from an EMBL/GenBank/DDBJ whole genome shotgun (WGS) entry which is preliminary data.</text>
</comment>
<evidence type="ECO:0000259" key="1">
    <source>
        <dbReference type="PROSITE" id="PS51725"/>
    </source>
</evidence>
<keyword evidence="2" id="KW-0560">Oxidoreductase</keyword>
<dbReference type="GO" id="GO:0004497">
    <property type="term" value="F:monooxygenase activity"/>
    <property type="evidence" value="ECO:0007669"/>
    <property type="project" value="UniProtKB-KW"/>
</dbReference>
<sequence length="107" mass="12274">MSKVYVIAQFRAKEGKEQELFEVLKALEPSSREEEGCLQYILTRQIDHPSATRSDYSILFNEVWADAASWTAHGERKEIQDFFQQHVVDENGLVADAQVTAYTDQGY</sequence>
<organism evidence="2 3">
    <name type="scientific">Motilimonas cestriensis</name>
    <dbReference type="NCBI Taxonomy" id="2742685"/>
    <lineage>
        <taxon>Bacteria</taxon>
        <taxon>Pseudomonadati</taxon>
        <taxon>Pseudomonadota</taxon>
        <taxon>Gammaproteobacteria</taxon>
        <taxon>Alteromonadales</taxon>
        <taxon>Alteromonadales genera incertae sedis</taxon>
        <taxon>Motilimonas</taxon>
    </lineage>
</organism>
<gene>
    <name evidence="2" type="ORF">K6Y31_05910</name>
</gene>
<protein>
    <submittedName>
        <fullName evidence="2">Antibiotic biosynthesis monooxygenase</fullName>
    </submittedName>
</protein>
<evidence type="ECO:0000313" key="2">
    <source>
        <dbReference type="EMBL" id="MCE2594345.1"/>
    </source>
</evidence>
<evidence type="ECO:0000313" key="3">
    <source>
        <dbReference type="Proteomes" id="UP001201273"/>
    </source>
</evidence>
<dbReference type="PROSITE" id="PS51725">
    <property type="entry name" value="ABM"/>
    <property type="match status" value="1"/>
</dbReference>
<dbReference type="PANTHER" id="PTHR33336">
    <property type="entry name" value="QUINOL MONOOXYGENASE YGIN-RELATED"/>
    <property type="match status" value="1"/>
</dbReference>
<dbReference type="InterPro" id="IPR007138">
    <property type="entry name" value="ABM_dom"/>
</dbReference>
<name>A0ABS8W7U5_9GAMM</name>
<accession>A0ABS8W7U5</accession>
<dbReference type="Proteomes" id="UP001201273">
    <property type="component" value="Unassembled WGS sequence"/>
</dbReference>
<dbReference type="Gene3D" id="3.30.70.100">
    <property type="match status" value="1"/>
</dbReference>
<keyword evidence="2" id="KW-0503">Monooxygenase</keyword>
<proteinExistence type="predicted"/>
<feature type="domain" description="ABM" evidence="1">
    <location>
        <begin position="4"/>
        <end position="102"/>
    </location>
</feature>
<dbReference type="PANTHER" id="PTHR33336:SF3">
    <property type="entry name" value="ABM DOMAIN-CONTAINING PROTEIN"/>
    <property type="match status" value="1"/>
</dbReference>
<dbReference type="Pfam" id="PF03992">
    <property type="entry name" value="ABM"/>
    <property type="match status" value="1"/>
</dbReference>
<dbReference type="EMBL" id="JAIMJA010000004">
    <property type="protein sequence ID" value="MCE2594345.1"/>
    <property type="molecule type" value="Genomic_DNA"/>
</dbReference>
<dbReference type="RefSeq" id="WP_233051891.1">
    <property type="nucleotide sequence ID" value="NZ_JAIMJA010000004.1"/>
</dbReference>
<dbReference type="InterPro" id="IPR011008">
    <property type="entry name" value="Dimeric_a/b-barrel"/>
</dbReference>